<evidence type="ECO:0000256" key="1">
    <source>
        <dbReference type="ARBA" id="ARBA00005417"/>
    </source>
</evidence>
<dbReference type="InterPro" id="IPR027417">
    <property type="entry name" value="P-loop_NTPase"/>
</dbReference>
<organism evidence="6 8">
    <name type="scientific">Francisella adeliensis</name>
    <dbReference type="NCBI Taxonomy" id="2007306"/>
    <lineage>
        <taxon>Bacteria</taxon>
        <taxon>Pseudomonadati</taxon>
        <taxon>Pseudomonadota</taxon>
        <taxon>Gammaproteobacteria</taxon>
        <taxon>Thiotrichales</taxon>
        <taxon>Francisellaceae</taxon>
        <taxon>Francisella</taxon>
    </lineage>
</organism>
<dbReference type="CDD" id="cd03220">
    <property type="entry name" value="ABC_KpsT_Wzt"/>
    <property type="match status" value="1"/>
</dbReference>
<protein>
    <submittedName>
        <fullName evidence="6">ABC transporter ATP-binding protein</fullName>
    </submittedName>
    <submittedName>
        <fullName evidence="7">ATP-binding cassette domain-containing protein</fullName>
    </submittedName>
</protein>
<name>A0A2Z4XY91_9GAMM</name>
<evidence type="ECO:0000256" key="2">
    <source>
        <dbReference type="ARBA" id="ARBA00022448"/>
    </source>
</evidence>
<dbReference type="PANTHER" id="PTHR46743">
    <property type="entry name" value="TEICHOIC ACIDS EXPORT ATP-BINDING PROTEIN TAGH"/>
    <property type="match status" value="1"/>
</dbReference>
<dbReference type="EMBL" id="CP043424">
    <property type="protein sequence ID" value="QIW11631.1"/>
    <property type="molecule type" value="Genomic_DNA"/>
</dbReference>
<dbReference type="InterPro" id="IPR050683">
    <property type="entry name" value="Bact_Polysacc_Export_ATP-bd"/>
</dbReference>
<dbReference type="OrthoDB" id="9778870at2"/>
<dbReference type="InterPro" id="IPR017871">
    <property type="entry name" value="ABC_transporter-like_CS"/>
</dbReference>
<keyword evidence="2" id="KW-0813">Transport</keyword>
<dbReference type="InterPro" id="IPR015860">
    <property type="entry name" value="ABC_transpr_TagH-like"/>
</dbReference>
<dbReference type="Pfam" id="PF00005">
    <property type="entry name" value="ABC_tran"/>
    <property type="match status" value="1"/>
</dbReference>
<dbReference type="EMBL" id="CP021781">
    <property type="protein sequence ID" value="AXA33403.1"/>
    <property type="molecule type" value="Genomic_DNA"/>
</dbReference>
<dbReference type="SUPFAM" id="SSF52540">
    <property type="entry name" value="P-loop containing nucleoside triphosphate hydrolases"/>
    <property type="match status" value="1"/>
</dbReference>
<proteinExistence type="inferred from homology"/>
<dbReference type="PROSITE" id="PS50893">
    <property type="entry name" value="ABC_TRANSPORTER_2"/>
    <property type="match status" value="1"/>
</dbReference>
<dbReference type="Gene3D" id="2.70.50.60">
    <property type="entry name" value="abc- transporter (atp binding component) like domain"/>
    <property type="match status" value="1"/>
</dbReference>
<dbReference type="AlphaFoldDB" id="A0A2Z4XY91"/>
<dbReference type="InterPro" id="IPR003439">
    <property type="entry name" value="ABC_transporter-like_ATP-bd"/>
</dbReference>
<dbReference type="KEGG" id="fad:CDH04_02775"/>
<evidence type="ECO:0000313" key="8">
    <source>
        <dbReference type="Proteomes" id="UP000251120"/>
    </source>
</evidence>
<dbReference type="InterPro" id="IPR003593">
    <property type="entry name" value="AAA+_ATPase"/>
</dbReference>
<dbReference type="GO" id="GO:0016887">
    <property type="term" value="F:ATP hydrolysis activity"/>
    <property type="evidence" value="ECO:0007669"/>
    <property type="project" value="InterPro"/>
</dbReference>
<dbReference type="Proteomes" id="UP000681131">
    <property type="component" value="Chromosome"/>
</dbReference>
<reference evidence="7 9" key="2">
    <citation type="submission" date="2019-08" db="EMBL/GenBank/DDBJ databases">
        <title>Complete genome sequences of Francisella adeliensis (FSC1325 and FSC1326).</title>
        <authorList>
            <person name="Ohrman C."/>
            <person name="Uneklint I."/>
            <person name="Vallesi A."/>
            <person name="Karlsson L."/>
            <person name="Sjodin A."/>
        </authorList>
    </citation>
    <scope>NUCLEOTIDE SEQUENCE [LARGE SCALE GENOMIC DNA]</scope>
    <source>
        <strain evidence="7 9">FSC1325</strain>
    </source>
</reference>
<dbReference type="Gene3D" id="3.40.50.300">
    <property type="entry name" value="P-loop containing nucleotide triphosphate hydrolases"/>
    <property type="match status" value="1"/>
</dbReference>
<dbReference type="SMART" id="SM00382">
    <property type="entry name" value="AAA"/>
    <property type="match status" value="1"/>
</dbReference>
<gene>
    <name evidence="6" type="ORF">CDH04_02775</name>
    <name evidence="7" type="ORF">FZC43_02775</name>
</gene>
<keyword evidence="3" id="KW-0547">Nucleotide-binding</keyword>
<dbReference type="PANTHER" id="PTHR46743:SF2">
    <property type="entry name" value="TEICHOIC ACIDS EXPORT ATP-BINDING PROTEIN TAGH"/>
    <property type="match status" value="1"/>
</dbReference>
<dbReference type="RefSeq" id="WP_112869576.1">
    <property type="nucleotide sequence ID" value="NZ_CP021781.1"/>
</dbReference>
<accession>A0A2Z4XY91</accession>
<sequence length="418" mass="46796">MKKNVAIELKGVSKYYKTYDRARDRVKEAFSPIRKKYYKNFCAIKDVDLTIEKGEVLGLFGLNGAGKSTLLKMIAGVVTPTSGRVNVHGNINAMLELSGSLNPEMTGRQNIKLNLSINGIENKHRDIISKGIIEFAELGGHIDQPVKTYSSGMQARLGFGIATSTKPEILIVDEVLAVGDAIFQSKCFTKIRELLRGGTTVVFVSHSVELMIEFCNRAVLLHDRKVVMDGDVRQIGNIYQKIVFSDDQSKALADIQNKINNLGENQGLNVFDDNFDNTQFYENDYIIIKKMAIMDKTGSDICILTTGGSYSFEIDIEFKRSFEEVKFNFIVVDITNKTLNTLSKYKDNDIIMGIKENDCFQVRNSFLNDQRDGQFTIKMSVDAITNDGDSLDISIVEAKTMFKSSMPNTDNKLLISKV</sequence>
<evidence type="ECO:0000313" key="7">
    <source>
        <dbReference type="EMBL" id="QIW11631.1"/>
    </source>
</evidence>
<evidence type="ECO:0000256" key="4">
    <source>
        <dbReference type="ARBA" id="ARBA00022840"/>
    </source>
</evidence>
<keyword evidence="4 6" id="KW-0067">ATP-binding</keyword>
<keyword evidence="9" id="KW-1185">Reference proteome</keyword>
<evidence type="ECO:0000313" key="9">
    <source>
        <dbReference type="Proteomes" id="UP000681131"/>
    </source>
</evidence>
<dbReference type="GO" id="GO:0016020">
    <property type="term" value="C:membrane"/>
    <property type="evidence" value="ECO:0007669"/>
    <property type="project" value="InterPro"/>
</dbReference>
<reference evidence="6 8" key="1">
    <citation type="submission" date="2017-06" db="EMBL/GenBank/DDBJ databases">
        <title>Complete genome of Francisella adeliensis.</title>
        <authorList>
            <person name="Vallesi A."/>
            <person name="Sjodin A."/>
        </authorList>
    </citation>
    <scope>NUCLEOTIDE SEQUENCE [LARGE SCALE GENOMIC DNA]</scope>
    <source>
        <strain evidence="6 8">FDC440</strain>
    </source>
</reference>
<evidence type="ECO:0000259" key="5">
    <source>
        <dbReference type="PROSITE" id="PS50893"/>
    </source>
</evidence>
<feature type="domain" description="ABC transporter" evidence="5">
    <location>
        <begin position="7"/>
        <end position="248"/>
    </location>
</feature>
<comment type="similarity">
    <text evidence="1">Belongs to the ABC transporter superfamily.</text>
</comment>
<dbReference type="GO" id="GO:0005524">
    <property type="term" value="F:ATP binding"/>
    <property type="evidence" value="ECO:0007669"/>
    <property type="project" value="UniProtKB-KW"/>
</dbReference>
<dbReference type="PROSITE" id="PS00211">
    <property type="entry name" value="ABC_TRANSPORTER_1"/>
    <property type="match status" value="1"/>
</dbReference>
<dbReference type="GO" id="GO:0140359">
    <property type="term" value="F:ABC-type transporter activity"/>
    <property type="evidence" value="ECO:0007669"/>
    <property type="project" value="InterPro"/>
</dbReference>
<evidence type="ECO:0000256" key="3">
    <source>
        <dbReference type="ARBA" id="ARBA00022741"/>
    </source>
</evidence>
<dbReference type="Proteomes" id="UP000251120">
    <property type="component" value="Chromosome"/>
</dbReference>
<evidence type="ECO:0000313" key="6">
    <source>
        <dbReference type="EMBL" id="AXA33403.1"/>
    </source>
</evidence>